<evidence type="ECO:0000256" key="1">
    <source>
        <dbReference type="SAM" id="MobiDB-lite"/>
    </source>
</evidence>
<accession>A0A3S0XU96</accession>
<dbReference type="AlphaFoldDB" id="A0A3S0XU96"/>
<sequence>MSTKSTQPSSTPFQTSQQSKSTLPQVPVKTTQNPTQTNFDYQSLSQIQNSLNRLESLFPSQTREESQQFSNQPAKDNLALQSSYARNQNLQQISDAAEAARVASGIGSQNYQAKLAADINAAKQSAGIGGPDQTRGGSAEIFGRNFVSPWAYDVDFNGTARLNMGKVAEADRRQAAAIGAIADASRAEAQGGIALAKGQAEAQKGVATFNNLLNIANMQREQAFQREQSGLERLGRERLAGIDAQSRVASSLFGALGSISSGSPNYRYWGG</sequence>
<evidence type="ECO:0000313" key="2">
    <source>
        <dbReference type="EMBL" id="RUR76994.1"/>
    </source>
</evidence>
<gene>
    <name evidence="2" type="ORF">PCC6912_39530</name>
</gene>
<keyword evidence="3" id="KW-1185">Reference proteome</keyword>
<organism evidence="2 3">
    <name type="scientific">Chlorogloeopsis fritschii PCC 6912</name>
    <dbReference type="NCBI Taxonomy" id="211165"/>
    <lineage>
        <taxon>Bacteria</taxon>
        <taxon>Bacillati</taxon>
        <taxon>Cyanobacteriota</taxon>
        <taxon>Cyanophyceae</taxon>
        <taxon>Nostocales</taxon>
        <taxon>Chlorogloeopsidaceae</taxon>
        <taxon>Chlorogloeopsis</taxon>
    </lineage>
</organism>
<dbReference type="EMBL" id="RSCJ01000018">
    <property type="protein sequence ID" value="RUR76994.1"/>
    <property type="molecule type" value="Genomic_DNA"/>
</dbReference>
<feature type="compositionally biased region" description="Low complexity" evidence="1">
    <location>
        <begin position="1"/>
        <end position="22"/>
    </location>
</feature>
<feature type="compositionally biased region" description="Polar residues" evidence="1">
    <location>
        <begin position="28"/>
        <end position="39"/>
    </location>
</feature>
<dbReference type="STRING" id="211165.GCA_000317285_01778"/>
<reference evidence="2 3" key="1">
    <citation type="journal article" date="2019" name="Genome Biol. Evol.">
        <title>Day and night: Metabolic profiles and evolutionary relationships of six axenic non-marine cyanobacteria.</title>
        <authorList>
            <person name="Will S.E."/>
            <person name="Henke P."/>
            <person name="Boedeker C."/>
            <person name="Huang S."/>
            <person name="Brinkmann H."/>
            <person name="Rohde M."/>
            <person name="Jarek M."/>
            <person name="Friedl T."/>
            <person name="Seufert S."/>
            <person name="Schumacher M."/>
            <person name="Overmann J."/>
            <person name="Neumann-Schaal M."/>
            <person name="Petersen J."/>
        </authorList>
    </citation>
    <scope>NUCLEOTIDE SEQUENCE [LARGE SCALE GENOMIC DNA]</scope>
    <source>
        <strain evidence="2 3">PCC 6912</strain>
    </source>
</reference>
<proteinExistence type="predicted"/>
<name>A0A3S0XU96_CHLFR</name>
<comment type="caution">
    <text evidence="2">The sequence shown here is derived from an EMBL/GenBank/DDBJ whole genome shotgun (WGS) entry which is preliminary data.</text>
</comment>
<dbReference type="RefSeq" id="WP_016879430.1">
    <property type="nucleotide sequence ID" value="NZ_AJLN01000059.1"/>
</dbReference>
<feature type="region of interest" description="Disordered" evidence="1">
    <location>
        <begin position="1"/>
        <end position="39"/>
    </location>
</feature>
<protein>
    <submittedName>
        <fullName evidence="2">Uncharacterized protein</fullName>
    </submittedName>
</protein>
<evidence type="ECO:0000313" key="3">
    <source>
        <dbReference type="Proteomes" id="UP000268857"/>
    </source>
</evidence>
<dbReference type="Proteomes" id="UP000268857">
    <property type="component" value="Unassembled WGS sequence"/>
</dbReference>